<gene>
    <name evidence="1" type="ORF">PCOR1329_LOCUS29665</name>
</gene>
<evidence type="ECO:0000313" key="1">
    <source>
        <dbReference type="EMBL" id="CAK0831329.1"/>
    </source>
</evidence>
<organism evidence="1 2">
    <name type="scientific">Prorocentrum cordatum</name>
    <dbReference type="NCBI Taxonomy" id="2364126"/>
    <lineage>
        <taxon>Eukaryota</taxon>
        <taxon>Sar</taxon>
        <taxon>Alveolata</taxon>
        <taxon>Dinophyceae</taxon>
        <taxon>Prorocentrales</taxon>
        <taxon>Prorocentraceae</taxon>
        <taxon>Prorocentrum</taxon>
    </lineage>
</organism>
<keyword evidence="2" id="KW-1185">Reference proteome</keyword>
<feature type="non-terminal residue" evidence="1">
    <location>
        <position position="206"/>
    </location>
</feature>
<dbReference type="Proteomes" id="UP001189429">
    <property type="component" value="Unassembled WGS sequence"/>
</dbReference>
<dbReference type="EMBL" id="CAUYUJ010011203">
    <property type="protein sequence ID" value="CAK0831329.1"/>
    <property type="molecule type" value="Genomic_DNA"/>
</dbReference>
<comment type="caution">
    <text evidence="1">The sequence shown here is derived from an EMBL/GenBank/DDBJ whole genome shotgun (WGS) entry which is preliminary data.</text>
</comment>
<name>A0ABN9SI30_9DINO</name>
<evidence type="ECO:0000313" key="2">
    <source>
        <dbReference type="Proteomes" id="UP001189429"/>
    </source>
</evidence>
<evidence type="ECO:0008006" key="3">
    <source>
        <dbReference type="Google" id="ProtNLM"/>
    </source>
</evidence>
<protein>
    <recommendedName>
        <fullName evidence="3">Hexosyltransferase</fullName>
    </recommendedName>
</protein>
<accession>A0ABN9SI30</accession>
<reference evidence="1" key="1">
    <citation type="submission" date="2023-10" db="EMBL/GenBank/DDBJ databases">
        <authorList>
            <person name="Chen Y."/>
            <person name="Shah S."/>
            <person name="Dougan E. K."/>
            <person name="Thang M."/>
            <person name="Chan C."/>
        </authorList>
    </citation>
    <scope>NUCLEOTIDE SEQUENCE [LARGE SCALE GENOMIC DNA]</scope>
</reference>
<proteinExistence type="predicted"/>
<sequence>MIPLGYAQSSGSAVHALWHCKQDSPGEVIGGCRNEYIIPPAPEDEARGTSLFCFMAVLPGSIEEGLRDLAAGKGASIFACDASACYGAWQTDRAVEGTWDSVVNTEVFKSVWYDVQKDGQYMSHDWVVKVDPDSVFFPDRLKSHLWALHAPKEVPIYIKNTDRDFGFLGAIEVFSKEAVDKLFWPGVIEACAHEVGEHSGEDGFMK</sequence>